<evidence type="ECO:0000313" key="2">
    <source>
        <dbReference type="EMBL" id="ADL53977.1"/>
    </source>
</evidence>
<feature type="transmembrane region" description="Helical" evidence="1">
    <location>
        <begin position="37"/>
        <end position="62"/>
    </location>
</feature>
<organism evidence="2 3">
    <name type="scientific">Clostridium cellulovorans (strain ATCC 35296 / DSM 3052 / OCM 3 / 743B)</name>
    <dbReference type="NCBI Taxonomy" id="573061"/>
    <lineage>
        <taxon>Bacteria</taxon>
        <taxon>Bacillati</taxon>
        <taxon>Bacillota</taxon>
        <taxon>Clostridia</taxon>
        <taxon>Eubacteriales</taxon>
        <taxon>Clostridiaceae</taxon>
        <taxon>Clostridium</taxon>
    </lineage>
</organism>
<keyword evidence="1" id="KW-0812">Transmembrane</keyword>
<dbReference type="InterPro" id="IPR038750">
    <property type="entry name" value="YczE/YyaS-like"/>
</dbReference>
<dbReference type="RefSeq" id="WP_010074335.1">
    <property type="nucleotide sequence ID" value="NC_014393.1"/>
</dbReference>
<dbReference type="STRING" id="573061.Clocel_4320"/>
<proteinExistence type="predicted"/>
<feature type="transmembrane region" description="Helical" evidence="1">
    <location>
        <begin position="74"/>
        <end position="93"/>
    </location>
</feature>
<dbReference type="AlphaFoldDB" id="D9SNI5"/>
<reference evidence="2 3" key="1">
    <citation type="submission" date="2010-08" db="EMBL/GenBank/DDBJ databases">
        <title>Complete sequence of Clostridium cellulovorans 743B.</title>
        <authorList>
            <consortium name="US DOE Joint Genome Institute"/>
            <person name="Lucas S."/>
            <person name="Copeland A."/>
            <person name="Lapidus A."/>
            <person name="Cheng J.-F."/>
            <person name="Bruce D."/>
            <person name="Goodwin L."/>
            <person name="Pitluck S."/>
            <person name="Chertkov O."/>
            <person name="Detter J.C."/>
            <person name="Han C."/>
            <person name="Tapia R."/>
            <person name="Land M."/>
            <person name="Hauser L."/>
            <person name="Chang Y.-J."/>
            <person name="Jeffries C."/>
            <person name="Kyrpides N."/>
            <person name="Ivanova N."/>
            <person name="Mikhailova N."/>
            <person name="Hemme C.L."/>
            <person name="Woyke T."/>
        </authorList>
    </citation>
    <scope>NUCLEOTIDE SEQUENCE [LARGE SCALE GENOMIC DNA]</scope>
    <source>
        <strain evidence="3">ATCC 35296 / DSM 3052 / OCM 3 / 743B</strain>
    </source>
</reference>
<dbReference type="HOGENOM" id="CLU_083843_2_1_9"/>
<feature type="transmembrane region" description="Helical" evidence="1">
    <location>
        <begin position="105"/>
        <end position="127"/>
    </location>
</feature>
<dbReference type="EMBL" id="CP002160">
    <property type="protein sequence ID" value="ADL53977.1"/>
    <property type="molecule type" value="Genomic_DNA"/>
</dbReference>
<sequence>MKYILRITIYFAGLFLLAIGINLAIKSNLGVSPVSAFPLAISNIIGVSLGTVTIGVYAFYVLAQALILRKKFKLKSLLQILFSFPFGFFVDFASGLLKGIEASNYFIQVLLMSTSIGIVSIGVVMFITMDIVPNAPDGLVLAISDKTKTDFGKVKILFDCTSVILAIILSLVFIGNISTIREGTIISALLTGKVIGIISKPCAPRLKKLVFNDSDELIDEIVA</sequence>
<protein>
    <recommendedName>
        <fullName evidence="4">Integral membrane protein</fullName>
    </recommendedName>
</protein>
<feature type="transmembrane region" description="Helical" evidence="1">
    <location>
        <begin position="7"/>
        <end position="25"/>
    </location>
</feature>
<dbReference type="PANTHER" id="PTHR40078:SF1">
    <property type="entry name" value="INTEGRAL MEMBRANE PROTEIN"/>
    <property type="match status" value="1"/>
</dbReference>
<evidence type="ECO:0000313" key="3">
    <source>
        <dbReference type="Proteomes" id="UP000002730"/>
    </source>
</evidence>
<gene>
    <name evidence="2" type="ordered locus">Clocel_4320</name>
</gene>
<dbReference type="Pfam" id="PF19700">
    <property type="entry name" value="DUF6198"/>
    <property type="match status" value="1"/>
</dbReference>
<feature type="transmembrane region" description="Helical" evidence="1">
    <location>
        <begin position="156"/>
        <end position="177"/>
    </location>
</feature>
<dbReference type="eggNOG" id="COG2364">
    <property type="taxonomic scope" value="Bacteria"/>
</dbReference>
<keyword evidence="1" id="KW-0472">Membrane</keyword>
<keyword evidence="1" id="KW-1133">Transmembrane helix</keyword>
<dbReference type="PANTHER" id="PTHR40078">
    <property type="entry name" value="INTEGRAL MEMBRANE PROTEIN-RELATED"/>
    <property type="match status" value="1"/>
</dbReference>
<evidence type="ECO:0008006" key="4">
    <source>
        <dbReference type="Google" id="ProtNLM"/>
    </source>
</evidence>
<evidence type="ECO:0000256" key="1">
    <source>
        <dbReference type="SAM" id="Phobius"/>
    </source>
</evidence>
<dbReference type="KEGG" id="ccb:Clocel_4320"/>
<accession>D9SNI5</accession>
<dbReference type="OrthoDB" id="87655at2"/>
<dbReference type="Proteomes" id="UP000002730">
    <property type="component" value="Chromosome"/>
</dbReference>
<name>D9SNI5_CLOC7</name>
<keyword evidence="3" id="KW-1185">Reference proteome</keyword>